<dbReference type="OrthoDB" id="10297996at2759"/>
<accession>A0A5S9XAM9</accession>
<protein>
    <submittedName>
        <fullName evidence="1">Uncharacterized protein</fullName>
    </submittedName>
</protein>
<dbReference type="ExpressionAtlas" id="A0A5S9XAM9">
    <property type="expression patterns" value="baseline and differential"/>
</dbReference>
<gene>
    <name evidence="1" type="ORF">C24_LOCUS12047</name>
</gene>
<dbReference type="Proteomes" id="UP000434276">
    <property type="component" value="Unassembled WGS sequence"/>
</dbReference>
<reference evidence="1 2" key="1">
    <citation type="submission" date="2019-12" db="EMBL/GenBank/DDBJ databases">
        <authorList>
            <person name="Jiao W.-B."/>
            <person name="Schneeberger K."/>
        </authorList>
    </citation>
    <scope>NUCLEOTIDE SEQUENCE [LARGE SCALE GENOMIC DNA]</scope>
    <source>
        <strain evidence="2">cv. C24</strain>
    </source>
</reference>
<dbReference type="AlphaFoldDB" id="A0A5S9XAM9"/>
<name>A0A5S9XAM9_ARATH</name>
<proteinExistence type="predicted"/>
<organism evidence="1 2">
    <name type="scientific">Arabidopsis thaliana</name>
    <name type="common">Mouse-ear cress</name>
    <dbReference type="NCBI Taxonomy" id="3702"/>
    <lineage>
        <taxon>Eukaryota</taxon>
        <taxon>Viridiplantae</taxon>
        <taxon>Streptophyta</taxon>
        <taxon>Embryophyta</taxon>
        <taxon>Tracheophyta</taxon>
        <taxon>Spermatophyta</taxon>
        <taxon>Magnoliopsida</taxon>
        <taxon>eudicotyledons</taxon>
        <taxon>Gunneridae</taxon>
        <taxon>Pentapetalae</taxon>
        <taxon>rosids</taxon>
        <taxon>malvids</taxon>
        <taxon>Brassicales</taxon>
        <taxon>Brassicaceae</taxon>
        <taxon>Camelineae</taxon>
        <taxon>Arabidopsis</taxon>
    </lineage>
</organism>
<dbReference type="EMBL" id="CACSHJ010000089">
    <property type="protein sequence ID" value="CAA0381808.1"/>
    <property type="molecule type" value="Genomic_DNA"/>
</dbReference>
<sequence>MVRMVRSNCTNVGAVVMADVQSVSRNATFLFLSEYGARADLDRKLLVEANSCRIELLVVVGRFEPVRRNVVVPDIHACEGSSY</sequence>
<evidence type="ECO:0000313" key="1">
    <source>
        <dbReference type="EMBL" id="CAA0381808.1"/>
    </source>
</evidence>
<evidence type="ECO:0000313" key="2">
    <source>
        <dbReference type="Proteomes" id="UP000434276"/>
    </source>
</evidence>